<accession>A0ACB8GM63</accession>
<dbReference type="Proteomes" id="UP000664032">
    <property type="component" value="Unassembled WGS sequence"/>
</dbReference>
<organism evidence="1 2">
    <name type="scientific">Psilocybe cubensis</name>
    <name type="common">Psychedelic mushroom</name>
    <name type="synonym">Stropharia cubensis</name>
    <dbReference type="NCBI Taxonomy" id="181762"/>
    <lineage>
        <taxon>Eukaryota</taxon>
        <taxon>Fungi</taxon>
        <taxon>Dikarya</taxon>
        <taxon>Basidiomycota</taxon>
        <taxon>Agaricomycotina</taxon>
        <taxon>Agaricomycetes</taxon>
        <taxon>Agaricomycetidae</taxon>
        <taxon>Agaricales</taxon>
        <taxon>Agaricineae</taxon>
        <taxon>Strophariaceae</taxon>
        <taxon>Psilocybe</taxon>
    </lineage>
</organism>
<sequence>MTASASGASISTLRLTILTNGRMVLNGPFKRQVAPSASIHISQARRSDKHTSDSYAKDVDDTPPADNSVHRMDPDSDRFQKPHEPPSGPWSRAGVQTEEYRHVEGEKQPYAAKGTNQGRYGSRMNWTEDKGPETSGGDEGPDAKSSGGRKA</sequence>
<comment type="caution">
    <text evidence="1">The sequence shown here is derived from an EMBL/GenBank/DDBJ whole genome shotgun (WGS) entry which is preliminary data.</text>
</comment>
<dbReference type="EMBL" id="JAFIQS020000010">
    <property type="protein sequence ID" value="KAH9476487.1"/>
    <property type="molecule type" value="Genomic_DNA"/>
</dbReference>
<gene>
    <name evidence="1" type="ORF">JR316_0010399</name>
</gene>
<proteinExistence type="predicted"/>
<keyword evidence="2" id="KW-1185">Reference proteome</keyword>
<evidence type="ECO:0000313" key="1">
    <source>
        <dbReference type="EMBL" id="KAH9476487.1"/>
    </source>
</evidence>
<protein>
    <submittedName>
        <fullName evidence="1">Uncharacterized protein</fullName>
    </submittedName>
</protein>
<reference evidence="1" key="1">
    <citation type="submission" date="2021-10" db="EMBL/GenBank/DDBJ databases">
        <title>Psilocybe cubensis genome.</title>
        <authorList>
            <person name="Mckernan K.J."/>
            <person name="Crawford S."/>
            <person name="Trippe A."/>
            <person name="Kane L.T."/>
            <person name="Mclaughlin S."/>
        </authorList>
    </citation>
    <scope>NUCLEOTIDE SEQUENCE</scope>
    <source>
        <strain evidence="1">MGC-MH-2018</strain>
    </source>
</reference>
<name>A0ACB8GM63_PSICU</name>
<evidence type="ECO:0000313" key="2">
    <source>
        <dbReference type="Proteomes" id="UP000664032"/>
    </source>
</evidence>